<evidence type="ECO:0000256" key="7">
    <source>
        <dbReference type="ARBA" id="ARBA00023136"/>
    </source>
</evidence>
<evidence type="ECO:0000256" key="6">
    <source>
        <dbReference type="ARBA" id="ARBA00022840"/>
    </source>
</evidence>
<comment type="function">
    <text evidence="9">Part of the ABC transporter FtsEX involved in cellular division.</text>
</comment>
<dbReference type="InterPro" id="IPR003439">
    <property type="entry name" value="ABC_transporter-like_ATP-bd"/>
</dbReference>
<proteinExistence type="inferred from homology"/>
<feature type="compositionally biased region" description="Polar residues" evidence="10">
    <location>
        <begin position="568"/>
        <end position="584"/>
    </location>
</feature>
<comment type="similarity">
    <text evidence="1 9">Belongs to the ABC transporter superfamily.</text>
</comment>
<feature type="compositionally biased region" description="Basic and acidic residues" evidence="10">
    <location>
        <begin position="554"/>
        <end position="567"/>
    </location>
</feature>
<feature type="compositionally biased region" description="Low complexity" evidence="10">
    <location>
        <begin position="430"/>
        <end position="442"/>
    </location>
</feature>
<comment type="subunit">
    <text evidence="9">Homodimer. Forms a membrane-associated complex with FtsX.</text>
</comment>
<feature type="compositionally biased region" description="Acidic residues" evidence="10">
    <location>
        <begin position="596"/>
        <end position="606"/>
    </location>
</feature>
<reference evidence="13" key="1">
    <citation type="journal article" date="2019" name="Int. J. Syst. Evol. Microbiol.">
        <title>The Global Catalogue of Microorganisms (GCM) 10K type strain sequencing project: providing services to taxonomists for standard genome sequencing and annotation.</title>
        <authorList>
            <consortium name="The Broad Institute Genomics Platform"/>
            <consortium name="The Broad Institute Genome Sequencing Center for Infectious Disease"/>
            <person name="Wu L."/>
            <person name="Ma J."/>
        </authorList>
    </citation>
    <scope>NUCLEOTIDE SEQUENCE [LARGE SCALE GENOMIC DNA]</scope>
    <source>
        <strain evidence="13">JCM 11483</strain>
    </source>
</reference>
<evidence type="ECO:0000256" key="1">
    <source>
        <dbReference type="ARBA" id="ARBA00005417"/>
    </source>
</evidence>
<feature type="compositionally biased region" description="Low complexity" evidence="10">
    <location>
        <begin position="287"/>
        <end position="296"/>
    </location>
</feature>
<evidence type="ECO:0000259" key="11">
    <source>
        <dbReference type="PROSITE" id="PS50893"/>
    </source>
</evidence>
<feature type="region of interest" description="Disordered" evidence="10">
    <location>
        <begin position="333"/>
        <end position="745"/>
    </location>
</feature>
<feature type="compositionally biased region" description="Low complexity" evidence="10">
    <location>
        <begin position="363"/>
        <end position="392"/>
    </location>
</feature>
<dbReference type="InterPro" id="IPR003593">
    <property type="entry name" value="AAA+_ATPase"/>
</dbReference>
<dbReference type="InterPro" id="IPR005286">
    <property type="entry name" value="Cell_div_FtsE"/>
</dbReference>
<keyword evidence="8 9" id="KW-0131">Cell cycle</keyword>
<dbReference type="PROSITE" id="PS00211">
    <property type="entry name" value="ABC_TRANSPORTER_1"/>
    <property type="match status" value="1"/>
</dbReference>
<keyword evidence="7 9" id="KW-0472">Membrane</keyword>
<dbReference type="Gene3D" id="3.40.50.300">
    <property type="entry name" value="P-loop containing nucleotide triphosphate hydrolases"/>
    <property type="match status" value="1"/>
</dbReference>
<feature type="region of interest" description="Disordered" evidence="10">
    <location>
        <begin position="244"/>
        <end position="318"/>
    </location>
</feature>
<evidence type="ECO:0000313" key="13">
    <source>
        <dbReference type="Proteomes" id="UP001501736"/>
    </source>
</evidence>
<comment type="subcellular location">
    <subcellularLocation>
        <location evidence="9">Cell membrane</location>
        <topology evidence="9">Peripheral membrane protein</topology>
        <orientation evidence="9">Cytoplasmic side</orientation>
    </subcellularLocation>
</comment>
<dbReference type="PROSITE" id="PS50893">
    <property type="entry name" value="ABC_TRANSPORTER_2"/>
    <property type="match status" value="1"/>
</dbReference>
<keyword evidence="6 9" id="KW-0067">ATP-binding</keyword>
<keyword evidence="4 9" id="KW-0132">Cell division</keyword>
<organism evidence="12 13">
    <name type="scientific">Nesterenkonia halobia</name>
    <dbReference type="NCBI Taxonomy" id="37922"/>
    <lineage>
        <taxon>Bacteria</taxon>
        <taxon>Bacillati</taxon>
        <taxon>Actinomycetota</taxon>
        <taxon>Actinomycetes</taxon>
        <taxon>Micrococcales</taxon>
        <taxon>Micrococcaceae</taxon>
        <taxon>Nesterenkonia</taxon>
    </lineage>
</organism>
<keyword evidence="5 9" id="KW-0547">Nucleotide-binding</keyword>
<protein>
    <recommendedName>
        <fullName evidence="2 9">Cell division ATP-binding protein FtsE</fullName>
    </recommendedName>
</protein>
<dbReference type="PANTHER" id="PTHR24220:SF470">
    <property type="entry name" value="CELL DIVISION ATP-BINDING PROTEIN FTSE"/>
    <property type="match status" value="1"/>
</dbReference>
<dbReference type="InterPro" id="IPR015854">
    <property type="entry name" value="ABC_transpr_LolD-like"/>
</dbReference>
<evidence type="ECO:0000256" key="4">
    <source>
        <dbReference type="ARBA" id="ARBA00022618"/>
    </source>
</evidence>
<evidence type="ECO:0000256" key="9">
    <source>
        <dbReference type="RuleBase" id="RU365094"/>
    </source>
</evidence>
<dbReference type="NCBIfam" id="TIGR02673">
    <property type="entry name" value="FtsE"/>
    <property type="match status" value="1"/>
</dbReference>
<name>A0ABP6RFN7_9MICC</name>
<evidence type="ECO:0000256" key="3">
    <source>
        <dbReference type="ARBA" id="ARBA00022475"/>
    </source>
</evidence>
<keyword evidence="3 9" id="KW-1003">Cell membrane</keyword>
<accession>A0ABP6RFN7</accession>
<dbReference type="EMBL" id="BAAAYG010000002">
    <property type="protein sequence ID" value="GAA3280684.1"/>
    <property type="molecule type" value="Genomic_DNA"/>
</dbReference>
<gene>
    <name evidence="9" type="primary">ftsE</name>
    <name evidence="12" type="ORF">GCM10020260_05250</name>
</gene>
<dbReference type="PANTHER" id="PTHR24220">
    <property type="entry name" value="IMPORT ATP-BINDING PROTEIN"/>
    <property type="match status" value="1"/>
</dbReference>
<feature type="compositionally biased region" description="Acidic residues" evidence="10">
    <location>
        <begin position="458"/>
        <end position="467"/>
    </location>
</feature>
<evidence type="ECO:0000256" key="8">
    <source>
        <dbReference type="ARBA" id="ARBA00023306"/>
    </source>
</evidence>
<dbReference type="InterPro" id="IPR027417">
    <property type="entry name" value="P-loop_NTPase"/>
</dbReference>
<evidence type="ECO:0000256" key="5">
    <source>
        <dbReference type="ARBA" id="ARBA00022741"/>
    </source>
</evidence>
<dbReference type="SUPFAM" id="SSF52540">
    <property type="entry name" value="P-loop containing nucleoside triphosphate hydrolases"/>
    <property type="match status" value="1"/>
</dbReference>
<evidence type="ECO:0000313" key="12">
    <source>
        <dbReference type="EMBL" id="GAA3280684.1"/>
    </source>
</evidence>
<dbReference type="RefSeq" id="WP_344717845.1">
    <property type="nucleotide sequence ID" value="NZ_BAAAYG010000002.1"/>
</dbReference>
<keyword evidence="13" id="KW-1185">Reference proteome</keyword>
<sequence>MIRFEHVTRRYEPAGRPALDDVSVEVLRGEFVFLIGASGSGKSTLLRMIVREGLPQQGKITVAGQNLGLMLEHRVPAYRRSVGMVFQDFRLLPDKTVYDNVAFAMRVTGASRARIRQRVPEVLEKVGLSDLSRRLPHEISGGEQQRAAIARAMVNEPAVLLADEPTGNLDPHASDEVVRVLRRIHTGGTTVIMATHDRAIVDRAGRRVVQLHDGRLIRDDQRGTYDPRPGTEAWQLLRDVETTGTLRPIDPRATAPEPSAAAETDSADAVGGAATGSAPAAPPAPPAALARPGGKPVDAPLRPQSPPTTTAAAAEKPADAVDVSWPAHLRAPAAAEDVPEPAGDFTGSELPDLDRDGFVELDSGAPAASESVAGEPAAGESAADAPPAEAAPQPFLGRSTRDLPPEPTSVPKLSDVGWLAASGPPLPFRSTATADSASSAASPHRAGDDHAEPAEPAEPADDAEDGAPEALSEEREHDIIEDAVAEHSPQSAGPEGEAARPQTSWLPHADGQPIARPGVPHTTSAPSPTEPDVEDRRLAAQSTEDEPPVVDPAEDPHQGLGPEHRPWSTDSTDSQESAEPTTATGAGAVPSGPTAAEDEHDIIEDAVAEHSSQSAGPEGEAARPQTSWLPHADGQSIARPGVPHTASAPSPTEPDVEDRRLAAQSTEDEPPVVDPAEDPSPGRGPAREPRLQARRRAARPMTDREGSAEALEPTSSSAQATDEDARRTTDQPGGLRSIWRRLRRK</sequence>
<dbReference type="Pfam" id="PF00005">
    <property type="entry name" value="ABC_tran"/>
    <property type="match status" value="1"/>
</dbReference>
<feature type="domain" description="ABC transporter" evidence="11">
    <location>
        <begin position="2"/>
        <end position="238"/>
    </location>
</feature>
<comment type="caution">
    <text evidence="12">The sequence shown here is derived from an EMBL/GenBank/DDBJ whole genome shotgun (WGS) entry which is preliminary data.</text>
</comment>
<feature type="compositionally biased region" description="Acidic residues" evidence="10">
    <location>
        <begin position="666"/>
        <end position="677"/>
    </location>
</feature>
<dbReference type="SMART" id="SM00382">
    <property type="entry name" value="AAA"/>
    <property type="match status" value="1"/>
</dbReference>
<feature type="compositionally biased region" description="Low complexity" evidence="10">
    <location>
        <begin position="333"/>
        <end position="342"/>
    </location>
</feature>
<dbReference type="Proteomes" id="UP001501736">
    <property type="component" value="Unassembled WGS sequence"/>
</dbReference>
<evidence type="ECO:0000256" key="10">
    <source>
        <dbReference type="SAM" id="MobiDB-lite"/>
    </source>
</evidence>
<feature type="compositionally biased region" description="Low complexity" evidence="10">
    <location>
        <begin position="253"/>
        <end position="279"/>
    </location>
</feature>
<evidence type="ECO:0000256" key="2">
    <source>
        <dbReference type="ARBA" id="ARBA00020019"/>
    </source>
</evidence>
<dbReference type="InterPro" id="IPR017871">
    <property type="entry name" value="ABC_transporter-like_CS"/>
</dbReference>